<evidence type="ECO:0000313" key="2">
    <source>
        <dbReference type="EMBL" id="KAJ3476405.1"/>
    </source>
</evidence>
<reference evidence="2" key="1">
    <citation type="submission" date="2022-07" db="EMBL/GenBank/DDBJ databases">
        <title>Genome Sequence of Physisporinus lineatus.</title>
        <authorList>
            <person name="Buettner E."/>
        </authorList>
    </citation>
    <scope>NUCLEOTIDE SEQUENCE</scope>
    <source>
        <strain evidence="2">VT162</strain>
    </source>
</reference>
<keyword evidence="1" id="KW-0812">Transmembrane</keyword>
<dbReference type="Proteomes" id="UP001212997">
    <property type="component" value="Unassembled WGS sequence"/>
</dbReference>
<feature type="transmembrane region" description="Helical" evidence="1">
    <location>
        <begin position="12"/>
        <end position="38"/>
    </location>
</feature>
<proteinExistence type="predicted"/>
<dbReference type="EMBL" id="JANAWD010000711">
    <property type="protein sequence ID" value="KAJ3476405.1"/>
    <property type="molecule type" value="Genomic_DNA"/>
</dbReference>
<comment type="caution">
    <text evidence="2">The sequence shown here is derived from an EMBL/GenBank/DDBJ whole genome shotgun (WGS) entry which is preliminary data.</text>
</comment>
<evidence type="ECO:0000256" key="1">
    <source>
        <dbReference type="SAM" id="Phobius"/>
    </source>
</evidence>
<keyword evidence="1" id="KW-0472">Membrane</keyword>
<keyword evidence="3" id="KW-1185">Reference proteome</keyword>
<name>A0AAD5US82_9APHY</name>
<dbReference type="AlphaFoldDB" id="A0AAD5US82"/>
<accession>A0AAD5US82</accession>
<gene>
    <name evidence="2" type="ORF">NLI96_g11178</name>
</gene>
<organism evidence="2 3">
    <name type="scientific">Meripilus lineatus</name>
    <dbReference type="NCBI Taxonomy" id="2056292"/>
    <lineage>
        <taxon>Eukaryota</taxon>
        <taxon>Fungi</taxon>
        <taxon>Dikarya</taxon>
        <taxon>Basidiomycota</taxon>
        <taxon>Agaricomycotina</taxon>
        <taxon>Agaricomycetes</taxon>
        <taxon>Polyporales</taxon>
        <taxon>Meripilaceae</taxon>
        <taxon>Meripilus</taxon>
    </lineage>
</organism>
<keyword evidence="1" id="KW-1133">Transmembrane helix</keyword>
<evidence type="ECO:0000313" key="3">
    <source>
        <dbReference type="Proteomes" id="UP001212997"/>
    </source>
</evidence>
<sequence length="128" mass="14532">MCTDQASRRVHLVVNIVTIVTTYMLPGLSPAMLFSYAFNSVLVCRFILNIRTSYTRNDSRRSAFASSIRFATTGGNISPPPVYQTSKPDEGIYDQAFAETQIGDSRDPFQTIEECQDHEESFWETFEE</sequence>
<protein>
    <submittedName>
        <fullName evidence="2">Uncharacterized protein</fullName>
    </submittedName>
</protein>